<reference evidence="1" key="1">
    <citation type="submission" date="2021-05" db="EMBL/GenBank/DDBJ databases">
        <authorList>
            <person name="Alioto T."/>
            <person name="Alioto T."/>
            <person name="Gomez Garrido J."/>
        </authorList>
    </citation>
    <scope>NUCLEOTIDE SEQUENCE</scope>
</reference>
<organism evidence="1">
    <name type="scientific">Cacopsylla melanoneura</name>
    <dbReference type="NCBI Taxonomy" id="428564"/>
    <lineage>
        <taxon>Eukaryota</taxon>
        <taxon>Metazoa</taxon>
        <taxon>Ecdysozoa</taxon>
        <taxon>Arthropoda</taxon>
        <taxon>Hexapoda</taxon>
        <taxon>Insecta</taxon>
        <taxon>Pterygota</taxon>
        <taxon>Neoptera</taxon>
        <taxon>Paraneoptera</taxon>
        <taxon>Hemiptera</taxon>
        <taxon>Sternorrhyncha</taxon>
        <taxon>Psylloidea</taxon>
        <taxon>Psyllidae</taxon>
        <taxon>Psyllinae</taxon>
        <taxon>Cacopsylla</taxon>
    </lineage>
</organism>
<dbReference type="AlphaFoldDB" id="A0A8D8TTP8"/>
<name>A0A8D8TTP8_9HEMI</name>
<dbReference type="EMBL" id="HBUF01295051">
    <property type="protein sequence ID" value="CAG6689997.1"/>
    <property type="molecule type" value="Transcribed_RNA"/>
</dbReference>
<proteinExistence type="predicted"/>
<accession>A0A8D8TTP8</accession>
<evidence type="ECO:0000313" key="1">
    <source>
        <dbReference type="EMBL" id="CAG6689997.1"/>
    </source>
</evidence>
<protein>
    <submittedName>
        <fullName evidence="1">Uncharacterized protein</fullName>
    </submittedName>
</protein>
<sequence length="132" mass="15116">MYFNQKDNKQGNYNRCFLSDIEEWSDELKSVSTDIGYEIYDELLATVKQTYEKGINHILQEIIKKLLAKPLEDLDKSSSESSETSSICRVASSLSKEGIDEVEADGDYCNISEKESVSKISHRLSEEDYQQQ</sequence>